<dbReference type="SUPFAM" id="SSF51430">
    <property type="entry name" value="NAD(P)-linked oxidoreductase"/>
    <property type="match status" value="1"/>
</dbReference>
<protein>
    <submittedName>
        <fullName evidence="5">Aldo-keto reductase family 1 member C1 homolog</fullName>
        <ecNumber evidence="5">1.1.1.149</ecNumber>
    </submittedName>
</protein>
<evidence type="ECO:0000256" key="2">
    <source>
        <dbReference type="PIRSR" id="PIRSR000097-2"/>
    </source>
</evidence>
<dbReference type="GO" id="GO:0047006">
    <property type="term" value="F:17-alpha,20-alpha-dihydroxypregn-4-en-3-one dehydrogenase [NAD(P)+] activity"/>
    <property type="evidence" value="ECO:0007669"/>
    <property type="project" value="UniProtKB-EC"/>
</dbReference>
<feature type="domain" description="NADP-dependent oxidoreductase" evidence="4">
    <location>
        <begin position="16"/>
        <end position="269"/>
    </location>
</feature>
<dbReference type="InterPro" id="IPR023210">
    <property type="entry name" value="NADP_OxRdtase_dom"/>
</dbReference>
<dbReference type="CDD" id="cd19138">
    <property type="entry name" value="AKR_YeaE"/>
    <property type="match status" value="1"/>
</dbReference>
<feature type="active site" description="Proton donor" evidence="1">
    <location>
        <position position="54"/>
    </location>
</feature>
<keyword evidence="5" id="KW-0560">Oxidoreductase</keyword>
<accession>E5B632</accession>
<dbReference type="AlphaFoldDB" id="E5B632"/>
<dbReference type="PRINTS" id="PR00069">
    <property type="entry name" value="ALDKETRDTASE"/>
</dbReference>
<dbReference type="PANTHER" id="PTHR43638">
    <property type="entry name" value="OXIDOREDUCTASE, ALDO/KETO REDUCTASE FAMILY PROTEIN"/>
    <property type="match status" value="1"/>
</dbReference>
<feature type="binding site" evidence="2">
    <location>
        <position position="112"/>
    </location>
    <ligand>
        <name>substrate</name>
    </ligand>
</feature>
<evidence type="ECO:0000256" key="3">
    <source>
        <dbReference type="PIRSR" id="PIRSR000097-3"/>
    </source>
</evidence>
<evidence type="ECO:0000259" key="4">
    <source>
        <dbReference type="Pfam" id="PF00248"/>
    </source>
</evidence>
<dbReference type="InterPro" id="IPR036812">
    <property type="entry name" value="NAD(P)_OxRdtase_dom_sf"/>
</dbReference>
<organism evidence="5">
    <name type="scientific">Erwinia amylovora ATCC BAA-2158</name>
    <dbReference type="NCBI Taxonomy" id="889211"/>
    <lineage>
        <taxon>Bacteria</taxon>
        <taxon>Pseudomonadati</taxon>
        <taxon>Pseudomonadota</taxon>
        <taxon>Gammaproteobacteria</taxon>
        <taxon>Enterobacterales</taxon>
        <taxon>Erwiniaceae</taxon>
        <taxon>Erwinia</taxon>
    </lineage>
</organism>
<sequence>MSRTVVFTDGAVLPAIGQGTWFMGEEAGQHRQEVTALQAGLDMGLTLIDTAEMYADGGAERVVGDALNGRRDSAWLVSKFYPWHAGEFDALAACERSLKRLKTDYLDLYLLHWRGNIPLEETIRAMDALQQQGKIRRWGVSNFDSDSLQELWSEKGGNTCAGNQILYHLASRGVEFDLLPACQQQGMPVMAYCPLARAGRLRGALMNHPVLQQIAQQKRISIAQLLLAWVIRNDGVIAIPKASSIAHVKDNAAALGIAFNSDELALINQAFPPPTVRVPLDVV</sequence>
<dbReference type="EC" id="1.1.1.149" evidence="5"/>
<dbReference type="Gene3D" id="3.20.20.100">
    <property type="entry name" value="NADP-dependent oxidoreductase domain"/>
    <property type="match status" value="1"/>
</dbReference>
<proteinExistence type="predicted"/>
<gene>
    <name evidence="5" type="primary">yeaE</name>
    <name evidence="5" type="ORF">EAIL5_2032</name>
</gene>
<dbReference type="PIRSF" id="PIRSF000097">
    <property type="entry name" value="AKR"/>
    <property type="match status" value="1"/>
</dbReference>
<evidence type="ECO:0000313" key="5">
    <source>
        <dbReference type="EMBL" id="CBX80852.1"/>
    </source>
</evidence>
<reference evidence="5" key="1">
    <citation type="journal article" date="2011" name="J. Bacteriol.">
        <title>Genome Sequence of an Erwinia amylovora Strain with Pathogenicity Restricted to Rubus Plants.</title>
        <authorList>
            <person name="Powney R."/>
            <person name="Smits T.H."/>
            <person name="Sawbridge T."/>
            <person name="Frey B."/>
            <person name="Blom J."/>
            <person name="Frey J.E."/>
            <person name="Plummer K.M."/>
            <person name="Beer S.V."/>
            <person name="Luck J."/>
            <person name="Duffy B."/>
            <person name="Rodoni B."/>
        </authorList>
    </citation>
    <scope>NUCLEOTIDE SEQUENCE</scope>
    <source>
        <strain evidence="5">ATCC BAA-2158</strain>
    </source>
</reference>
<dbReference type="InterPro" id="IPR020471">
    <property type="entry name" value="AKR"/>
</dbReference>
<evidence type="ECO:0000256" key="1">
    <source>
        <dbReference type="PIRSR" id="PIRSR000097-1"/>
    </source>
</evidence>
<name>E5B632_ERWAM</name>
<feature type="site" description="Lowers pKa of active site Tyr" evidence="3">
    <location>
        <position position="79"/>
    </location>
</feature>
<dbReference type="PANTHER" id="PTHR43638:SF3">
    <property type="entry name" value="ALDEHYDE REDUCTASE"/>
    <property type="match status" value="1"/>
</dbReference>
<dbReference type="EMBL" id="FR719191">
    <property type="protein sequence ID" value="CBX80852.1"/>
    <property type="molecule type" value="Genomic_DNA"/>
</dbReference>
<dbReference type="Pfam" id="PF00248">
    <property type="entry name" value="Aldo_ket_red"/>
    <property type="match status" value="1"/>
</dbReference>